<gene>
    <name evidence="2" type="ORF">IAA84_11085</name>
</gene>
<organism evidence="2 3">
    <name type="scientific">Candidatus Alectryocaccomicrobium excrementavium</name>
    <dbReference type="NCBI Taxonomy" id="2840668"/>
    <lineage>
        <taxon>Bacteria</taxon>
        <taxon>Bacillati</taxon>
        <taxon>Bacillota</taxon>
        <taxon>Clostridia</taxon>
        <taxon>Candidatus Alectryocaccomicrobium</taxon>
    </lineage>
</organism>
<feature type="transmembrane region" description="Helical" evidence="1">
    <location>
        <begin position="76"/>
        <end position="94"/>
    </location>
</feature>
<feature type="transmembrane region" description="Helical" evidence="1">
    <location>
        <begin position="21"/>
        <end position="42"/>
    </location>
</feature>
<proteinExistence type="predicted"/>
<reference evidence="2" key="2">
    <citation type="journal article" date="2021" name="PeerJ">
        <title>Extensive microbial diversity within the chicken gut microbiome revealed by metagenomics and culture.</title>
        <authorList>
            <person name="Gilroy R."/>
            <person name="Ravi A."/>
            <person name="Getino M."/>
            <person name="Pursley I."/>
            <person name="Horton D.L."/>
            <person name="Alikhan N.F."/>
            <person name="Baker D."/>
            <person name="Gharbi K."/>
            <person name="Hall N."/>
            <person name="Watson M."/>
            <person name="Adriaenssens E.M."/>
            <person name="Foster-Nyarko E."/>
            <person name="Jarju S."/>
            <person name="Secka A."/>
            <person name="Antonio M."/>
            <person name="Oren A."/>
            <person name="Chaudhuri R.R."/>
            <person name="La Ragione R."/>
            <person name="Hildebrand F."/>
            <person name="Pallen M.J."/>
        </authorList>
    </citation>
    <scope>NUCLEOTIDE SEQUENCE</scope>
    <source>
        <strain evidence="2">13766</strain>
    </source>
</reference>
<comment type="caution">
    <text evidence="2">The sequence shown here is derived from an EMBL/GenBank/DDBJ whole genome shotgun (WGS) entry which is preliminary data.</text>
</comment>
<evidence type="ECO:0000313" key="2">
    <source>
        <dbReference type="EMBL" id="HIS93551.1"/>
    </source>
</evidence>
<keyword evidence="1" id="KW-0812">Transmembrane</keyword>
<evidence type="ECO:0000313" key="3">
    <source>
        <dbReference type="Proteomes" id="UP000824140"/>
    </source>
</evidence>
<evidence type="ECO:0000256" key="1">
    <source>
        <dbReference type="SAM" id="Phobius"/>
    </source>
</evidence>
<feature type="transmembrane region" description="Helical" evidence="1">
    <location>
        <begin position="106"/>
        <end position="126"/>
    </location>
</feature>
<name>A0A9D1K6N4_9FIRM</name>
<keyword evidence="1" id="KW-1133">Transmembrane helix</keyword>
<dbReference type="EMBL" id="DVJN01000213">
    <property type="protein sequence ID" value="HIS93551.1"/>
    <property type="molecule type" value="Genomic_DNA"/>
</dbReference>
<protein>
    <submittedName>
        <fullName evidence="2">Uncharacterized protein</fullName>
    </submittedName>
</protein>
<reference evidence="2" key="1">
    <citation type="submission" date="2020-10" db="EMBL/GenBank/DDBJ databases">
        <authorList>
            <person name="Gilroy R."/>
        </authorList>
    </citation>
    <scope>NUCLEOTIDE SEQUENCE</scope>
    <source>
        <strain evidence="2">13766</strain>
    </source>
</reference>
<dbReference type="Proteomes" id="UP000824140">
    <property type="component" value="Unassembled WGS sequence"/>
</dbReference>
<accession>A0A9D1K6N4</accession>
<dbReference type="AlphaFoldDB" id="A0A9D1K6N4"/>
<feature type="transmembrane region" description="Helical" evidence="1">
    <location>
        <begin position="133"/>
        <end position="152"/>
    </location>
</feature>
<keyword evidence="1" id="KW-0472">Membrane</keyword>
<sequence>MRGAFFASVRAPGRKISLRAACARTALLAAAGLLTGVVIQFLDRDSPMLGDVFSQMSVWIFLCTALSVGSGTPLRAGVNVFAFLLPMVVAYYAAAEALQRPYSMTFVTGWAVCACLSPLFGFFAWHARGRGPVALLLRVGILAGFPLCALVLFDAIRIADILFALLTAALLFWPPKPAESSARKEHRHAPPR</sequence>
<feature type="transmembrane region" description="Helical" evidence="1">
    <location>
        <begin position="48"/>
        <end position="69"/>
    </location>
</feature>